<feature type="transmembrane region" description="Helical" evidence="2">
    <location>
        <begin position="49"/>
        <end position="71"/>
    </location>
</feature>
<feature type="compositionally biased region" description="Basic and acidic residues" evidence="1">
    <location>
        <begin position="145"/>
        <end position="161"/>
    </location>
</feature>
<sequence length="161" mass="17839">MKPATAELALQATITILSTIFIAGFLVVQSRRQNKLIGKSQLTTPYMSVVAMLIESYAIESTWVLLFGILLQVGHPIQQFFGDTETYVGTIAYLLVLYRVANGRAYGSNRAHVSHSRRDNISSLHWNHTVTQATQSGVTSDVTDADIHPPRNKPEPDMLQV</sequence>
<dbReference type="HOGENOM" id="CLU_118174_0_0_1"/>
<keyword evidence="4" id="KW-1185">Reference proteome</keyword>
<keyword evidence="2" id="KW-0472">Membrane</keyword>
<proteinExistence type="predicted"/>
<keyword evidence="2" id="KW-0812">Transmembrane</keyword>
<dbReference type="InParanoid" id="K5WWM1"/>
<dbReference type="KEGG" id="abp:AGABI1DRAFT132448"/>
<feature type="transmembrane region" description="Helical" evidence="2">
    <location>
        <begin position="6"/>
        <end position="28"/>
    </location>
</feature>
<reference evidence="4" key="1">
    <citation type="journal article" date="2012" name="Proc. Natl. Acad. Sci. U.S.A.">
        <title>Genome sequence of the button mushroom Agaricus bisporus reveals mechanisms governing adaptation to a humic-rich ecological niche.</title>
        <authorList>
            <person name="Morin E."/>
            <person name="Kohler A."/>
            <person name="Baker A.R."/>
            <person name="Foulongne-Oriol M."/>
            <person name="Lombard V."/>
            <person name="Nagy L.G."/>
            <person name="Ohm R.A."/>
            <person name="Patyshakuliyeva A."/>
            <person name="Brun A."/>
            <person name="Aerts A.L."/>
            <person name="Bailey A.M."/>
            <person name="Billette C."/>
            <person name="Coutinho P.M."/>
            <person name="Deakin G."/>
            <person name="Doddapaneni H."/>
            <person name="Floudas D."/>
            <person name="Grimwood J."/>
            <person name="Hilden K."/>
            <person name="Kuees U."/>
            <person name="LaButti K.M."/>
            <person name="Lapidus A."/>
            <person name="Lindquist E.A."/>
            <person name="Lucas S.M."/>
            <person name="Murat C."/>
            <person name="Riley R.W."/>
            <person name="Salamov A.A."/>
            <person name="Schmutz J."/>
            <person name="Subramanian V."/>
            <person name="Woesten H.A.B."/>
            <person name="Xu J."/>
            <person name="Eastwood D.C."/>
            <person name="Foster G.D."/>
            <person name="Sonnenberg A.S."/>
            <person name="Cullen D."/>
            <person name="de Vries R.P."/>
            <person name="Lundell T."/>
            <person name="Hibbett D.S."/>
            <person name="Henrissat B."/>
            <person name="Burton K.S."/>
            <person name="Kerrigan R.W."/>
            <person name="Challen M.P."/>
            <person name="Grigoriev I.V."/>
            <person name="Martin F."/>
        </authorList>
    </citation>
    <scope>NUCLEOTIDE SEQUENCE [LARGE SCALE GENOMIC DNA]</scope>
    <source>
        <strain evidence="4">JB137-S8 / ATCC MYA-4627 / FGSC 10392</strain>
    </source>
</reference>
<evidence type="ECO:0000313" key="3">
    <source>
        <dbReference type="EMBL" id="EKM75198.1"/>
    </source>
</evidence>
<dbReference type="EMBL" id="JH971417">
    <property type="protein sequence ID" value="EKM75198.1"/>
    <property type="molecule type" value="Genomic_DNA"/>
</dbReference>
<accession>K5WWM1</accession>
<evidence type="ECO:0000256" key="2">
    <source>
        <dbReference type="SAM" id="Phobius"/>
    </source>
</evidence>
<organism evidence="3 4">
    <name type="scientific">Agaricus bisporus var. burnettii (strain JB137-S8 / ATCC MYA-4627 / FGSC 10392)</name>
    <name type="common">White button mushroom</name>
    <dbReference type="NCBI Taxonomy" id="597362"/>
    <lineage>
        <taxon>Eukaryota</taxon>
        <taxon>Fungi</taxon>
        <taxon>Dikarya</taxon>
        <taxon>Basidiomycota</taxon>
        <taxon>Agaricomycotina</taxon>
        <taxon>Agaricomycetes</taxon>
        <taxon>Agaricomycetidae</taxon>
        <taxon>Agaricales</taxon>
        <taxon>Agaricineae</taxon>
        <taxon>Agaricaceae</taxon>
        <taxon>Agaricus</taxon>
    </lineage>
</organism>
<gene>
    <name evidence="3" type="ORF">AGABI1DRAFT_132448</name>
</gene>
<protein>
    <submittedName>
        <fullName evidence="3">Uncharacterized protein</fullName>
    </submittedName>
</protein>
<feature type="region of interest" description="Disordered" evidence="1">
    <location>
        <begin position="135"/>
        <end position="161"/>
    </location>
</feature>
<dbReference type="AlphaFoldDB" id="K5WWM1"/>
<evidence type="ECO:0000256" key="1">
    <source>
        <dbReference type="SAM" id="MobiDB-lite"/>
    </source>
</evidence>
<dbReference type="GeneID" id="18827683"/>
<keyword evidence="2" id="KW-1133">Transmembrane helix</keyword>
<name>K5WWM1_AGABU</name>
<dbReference type="Proteomes" id="UP000008493">
    <property type="component" value="Unassembled WGS sequence"/>
</dbReference>
<evidence type="ECO:0000313" key="4">
    <source>
        <dbReference type="Proteomes" id="UP000008493"/>
    </source>
</evidence>
<dbReference type="OrthoDB" id="2641762at2759"/>
<dbReference type="RefSeq" id="XP_007334140.1">
    <property type="nucleotide sequence ID" value="XM_007334078.1"/>
</dbReference>